<sequence length="191" mass="22139">MSHQIKNKLLLNQKEFGILKTTQEGLIEPPDFGIKAKYLASILMRGYSTSYKIDSDSNFILNNFEVNVNMNDDIKLINGIPPHISSKTNVESGTTYREYRNLNLFVNYSGDILIGNGIINDLNTRYRLYGAEYEEVFELNIKKGKVVSVKNLSEKTKRHKLKFKNGDWDIDTQSIEFDNEIVKWLFKDIQF</sequence>
<dbReference type="EMBL" id="JALPQF010000038">
    <property type="protein sequence ID" value="MCK8482304.1"/>
    <property type="molecule type" value="Genomic_DNA"/>
</dbReference>
<proteinExistence type="predicted"/>
<gene>
    <name evidence="1" type="ORF">MUY34_16895</name>
</gene>
<organism evidence="1 2">
    <name type="scientific">Psychroserpens algicola</name>
    <dbReference type="NCBI Taxonomy" id="1719034"/>
    <lineage>
        <taxon>Bacteria</taxon>
        <taxon>Pseudomonadati</taxon>
        <taxon>Bacteroidota</taxon>
        <taxon>Flavobacteriia</taxon>
        <taxon>Flavobacteriales</taxon>
        <taxon>Flavobacteriaceae</taxon>
        <taxon>Psychroserpens</taxon>
    </lineage>
</organism>
<protein>
    <submittedName>
        <fullName evidence="1">Uncharacterized protein</fullName>
    </submittedName>
</protein>
<dbReference type="Proteomes" id="UP001203687">
    <property type="component" value="Unassembled WGS sequence"/>
</dbReference>
<keyword evidence="2" id="KW-1185">Reference proteome</keyword>
<name>A0ABT0HE20_9FLAO</name>
<reference evidence="1" key="1">
    <citation type="submission" date="2022-04" db="EMBL/GenBank/DDBJ databases">
        <authorList>
            <person name="Ren T."/>
        </authorList>
    </citation>
    <scope>NUCLEOTIDE SEQUENCE</scope>
    <source>
        <strain evidence="1">F63249</strain>
    </source>
</reference>
<evidence type="ECO:0000313" key="2">
    <source>
        <dbReference type="Proteomes" id="UP001203687"/>
    </source>
</evidence>
<comment type="caution">
    <text evidence="1">The sequence shown here is derived from an EMBL/GenBank/DDBJ whole genome shotgun (WGS) entry which is preliminary data.</text>
</comment>
<dbReference type="RefSeq" id="WP_248414022.1">
    <property type="nucleotide sequence ID" value="NZ_JALPQF010000038.1"/>
</dbReference>
<accession>A0ABT0HE20</accession>
<evidence type="ECO:0000313" key="1">
    <source>
        <dbReference type="EMBL" id="MCK8482304.1"/>
    </source>
</evidence>